<dbReference type="InterPro" id="IPR029016">
    <property type="entry name" value="GAF-like_dom_sf"/>
</dbReference>
<evidence type="ECO:0000313" key="13">
    <source>
        <dbReference type="EMBL" id="QQP86012.1"/>
    </source>
</evidence>
<evidence type="ECO:0000256" key="4">
    <source>
        <dbReference type="ARBA" id="ARBA00022553"/>
    </source>
</evidence>
<dbReference type="PRINTS" id="PR01590">
    <property type="entry name" value="HTHFIS"/>
</dbReference>
<evidence type="ECO:0000256" key="7">
    <source>
        <dbReference type="ARBA" id="ARBA00023012"/>
    </source>
</evidence>
<dbReference type="GO" id="GO:0005737">
    <property type="term" value="C:cytoplasm"/>
    <property type="evidence" value="ECO:0007669"/>
    <property type="project" value="UniProtKB-SubCell"/>
</dbReference>
<dbReference type="InterPro" id="IPR009057">
    <property type="entry name" value="Homeodomain-like_sf"/>
</dbReference>
<dbReference type="SUPFAM" id="SSF52540">
    <property type="entry name" value="P-loop containing nucleoside triphosphate hydrolases"/>
    <property type="match status" value="1"/>
</dbReference>
<keyword evidence="11" id="KW-0804">Transcription</keyword>
<evidence type="ECO:0000256" key="2">
    <source>
        <dbReference type="ARBA" id="ARBA00022490"/>
    </source>
</evidence>
<dbReference type="PROSITE" id="PS00675">
    <property type="entry name" value="SIGMA54_INTERACT_1"/>
    <property type="match status" value="1"/>
</dbReference>
<dbReference type="InterPro" id="IPR027417">
    <property type="entry name" value="P-loop_NTPase"/>
</dbReference>
<dbReference type="RefSeq" id="WP_201093388.1">
    <property type="nucleotide sequence ID" value="NZ_CP067393.1"/>
</dbReference>
<dbReference type="InterPro" id="IPR002078">
    <property type="entry name" value="Sigma_54_int"/>
</dbReference>
<dbReference type="PANTHER" id="PTHR32071:SF95">
    <property type="entry name" value="DNA-BINDING TRANSCRIPTIONAL REGULATOR NTRC"/>
    <property type="match status" value="1"/>
</dbReference>
<reference evidence="13 14" key="1">
    <citation type="submission" date="2021-01" db="EMBL/GenBank/DDBJ databases">
        <title>Entomomonas sp. F2A isolated from a house cricket (Acheta domesticus).</title>
        <authorList>
            <person name="Spergser J."/>
            <person name="Busse H.-J."/>
        </authorList>
    </citation>
    <scope>NUCLEOTIDE SEQUENCE [LARGE SCALE GENOMIC DNA]</scope>
    <source>
        <strain evidence="13 14">F2A</strain>
    </source>
</reference>
<keyword evidence="2" id="KW-0963">Cytoplasm</keyword>
<dbReference type="GO" id="GO:0006355">
    <property type="term" value="P:regulation of DNA-templated transcription"/>
    <property type="evidence" value="ECO:0007669"/>
    <property type="project" value="InterPro"/>
</dbReference>
<keyword evidence="3" id="KW-0678">Repressor</keyword>
<keyword evidence="10" id="KW-0010">Activator</keyword>
<evidence type="ECO:0000256" key="9">
    <source>
        <dbReference type="ARBA" id="ARBA00023125"/>
    </source>
</evidence>
<dbReference type="Pfam" id="PF02954">
    <property type="entry name" value="HTH_8"/>
    <property type="match status" value="1"/>
</dbReference>
<dbReference type="AlphaFoldDB" id="A0A974NGM6"/>
<dbReference type="Gene3D" id="1.10.8.60">
    <property type="match status" value="1"/>
</dbReference>
<dbReference type="CDD" id="cd00009">
    <property type="entry name" value="AAA"/>
    <property type="match status" value="1"/>
</dbReference>
<dbReference type="EMBL" id="CP067393">
    <property type="protein sequence ID" value="QQP86012.1"/>
    <property type="molecule type" value="Genomic_DNA"/>
</dbReference>
<dbReference type="Pfam" id="PF25601">
    <property type="entry name" value="AAA_lid_14"/>
    <property type="match status" value="1"/>
</dbReference>
<dbReference type="Pfam" id="PF00158">
    <property type="entry name" value="Sigma54_activat"/>
    <property type="match status" value="1"/>
</dbReference>
<dbReference type="InterPro" id="IPR003593">
    <property type="entry name" value="AAA+_ATPase"/>
</dbReference>
<dbReference type="Proteomes" id="UP000595278">
    <property type="component" value="Chromosome"/>
</dbReference>
<dbReference type="KEGG" id="eaz:JHT90_01800"/>
<dbReference type="PROSITE" id="PS50045">
    <property type="entry name" value="SIGMA54_INTERACT_4"/>
    <property type="match status" value="1"/>
</dbReference>
<keyword evidence="5" id="KW-0547">Nucleotide-binding</keyword>
<dbReference type="InterPro" id="IPR002197">
    <property type="entry name" value="HTH_Fis"/>
</dbReference>
<dbReference type="InterPro" id="IPR058031">
    <property type="entry name" value="AAA_lid_NorR"/>
</dbReference>
<evidence type="ECO:0000259" key="12">
    <source>
        <dbReference type="PROSITE" id="PS50045"/>
    </source>
</evidence>
<dbReference type="PROSITE" id="PS00676">
    <property type="entry name" value="SIGMA54_INTERACT_2"/>
    <property type="match status" value="1"/>
</dbReference>
<gene>
    <name evidence="13" type="ORF">JHT90_01800</name>
</gene>
<evidence type="ECO:0000313" key="14">
    <source>
        <dbReference type="Proteomes" id="UP000595278"/>
    </source>
</evidence>
<evidence type="ECO:0000256" key="5">
    <source>
        <dbReference type="ARBA" id="ARBA00022741"/>
    </source>
</evidence>
<feature type="domain" description="Sigma-54 factor interaction" evidence="12">
    <location>
        <begin position="186"/>
        <end position="415"/>
    </location>
</feature>
<keyword evidence="6" id="KW-0067">ATP-binding</keyword>
<dbReference type="Gene3D" id="3.30.450.40">
    <property type="match status" value="1"/>
</dbReference>
<dbReference type="GO" id="GO:0000160">
    <property type="term" value="P:phosphorelay signal transduction system"/>
    <property type="evidence" value="ECO:0007669"/>
    <property type="project" value="UniProtKB-KW"/>
</dbReference>
<organism evidence="13 14">
    <name type="scientific">Entomomonas asaccharolytica</name>
    <dbReference type="NCBI Taxonomy" id="2785331"/>
    <lineage>
        <taxon>Bacteria</taxon>
        <taxon>Pseudomonadati</taxon>
        <taxon>Pseudomonadota</taxon>
        <taxon>Gammaproteobacteria</taxon>
        <taxon>Pseudomonadales</taxon>
        <taxon>Pseudomonadaceae</taxon>
        <taxon>Entomomonas</taxon>
    </lineage>
</organism>
<evidence type="ECO:0000256" key="11">
    <source>
        <dbReference type="ARBA" id="ARBA00023163"/>
    </source>
</evidence>
<accession>A0A974NGM6</accession>
<protein>
    <submittedName>
        <fullName evidence="13">Sigma-54-dependent Fis family transcriptional regulator</fullName>
    </submittedName>
</protein>
<evidence type="ECO:0000256" key="3">
    <source>
        <dbReference type="ARBA" id="ARBA00022491"/>
    </source>
</evidence>
<keyword evidence="14" id="KW-1185">Reference proteome</keyword>
<dbReference type="Gene3D" id="1.10.10.60">
    <property type="entry name" value="Homeodomain-like"/>
    <property type="match status" value="1"/>
</dbReference>
<dbReference type="GO" id="GO:0005524">
    <property type="term" value="F:ATP binding"/>
    <property type="evidence" value="ECO:0007669"/>
    <property type="project" value="UniProtKB-KW"/>
</dbReference>
<dbReference type="PANTHER" id="PTHR32071">
    <property type="entry name" value="TRANSCRIPTIONAL REGULATORY PROTEIN"/>
    <property type="match status" value="1"/>
</dbReference>
<dbReference type="Gene3D" id="3.40.50.300">
    <property type="entry name" value="P-loop containing nucleotide triphosphate hydrolases"/>
    <property type="match status" value="1"/>
</dbReference>
<evidence type="ECO:0000256" key="1">
    <source>
        <dbReference type="ARBA" id="ARBA00004496"/>
    </source>
</evidence>
<keyword evidence="7" id="KW-0902">Two-component regulatory system</keyword>
<keyword evidence="9" id="KW-0238">DNA-binding</keyword>
<dbReference type="SUPFAM" id="SSF55781">
    <property type="entry name" value="GAF domain-like"/>
    <property type="match status" value="1"/>
</dbReference>
<dbReference type="FunFam" id="3.40.50.300:FF:000006">
    <property type="entry name" value="DNA-binding transcriptional regulator NtrC"/>
    <property type="match status" value="1"/>
</dbReference>
<comment type="subcellular location">
    <subcellularLocation>
        <location evidence="1">Cytoplasm</location>
    </subcellularLocation>
</comment>
<name>A0A974NGM6_9GAMM</name>
<keyword evidence="4" id="KW-0597">Phosphoprotein</keyword>
<proteinExistence type="predicted"/>
<evidence type="ECO:0000256" key="8">
    <source>
        <dbReference type="ARBA" id="ARBA00023015"/>
    </source>
</evidence>
<dbReference type="InterPro" id="IPR025662">
    <property type="entry name" value="Sigma_54_int_dom_ATP-bd_1"/>
</dbReference>
<keyword evidence="8" id="KW-0805">Transcription regulation</keyword>
<evidence type="ECO:0000256" key="10">
    <source>
        <dbReference type="ARBA" id="ARBA00023159"/>
    </source>
</evidence>
<dbReference type="InterPro" id="IPR025943">
    <property type="entry name" value="Sigma_54_int_dom_ATP-bd_2"/>
</dbReference>
<sequence>MDNVAAKFYCSLIEAESTQDLIACVLAVATTLTSAELAQLYLLDQSKTKLNLYGQSFVGKLLLKQDIACDYYNDVLLHYCLTQNKSIITEDLNTLLLEHNFLPPSTVKSWRSLLVIPLLNKQQHIYGLLVCAGYKVIDWHDKLASLESFCRLMLIQYNRLITLQVKQQQPLKVEKESAITNNHYGLVGSSQAMKKVYSLISKVLHTPYTVLITGETGTGKELVAKAIHQYSSRKSKPFIVQNCASMPEALLESELFGYCKGAFTGADKDYLGLFREADGGTLFLDEIGDMPLVLQAKLLRVLQESEVRPLGSSKTYKVNVRIIAATHRHLLDEISKGNFREDLYYRLAKFPIELPPLRDRDDDIVELVDFFINKTCQFLDRKRSVVTQDFMDKLLSYSFPGNIRELKGLLERAILLADDELLEEQYLQLDVNKQRNDQDNNFKDSVANYEREHLLKSLRSNQGNQTKTAKQLGISRRTLIYKLQKFNISKEEFLV</sequence>
<evidence type="ECO:0000256" key="6">
    <source>
        <dbReference type="ARBA" id="ARBA00022840"/>
    </source>
</evidence>
<dbReference type="GO" id="GO:0043565">
    <property type="term" value="F:sequence-specific DNA binding"/>
    <property type="evidence" value="ECO:0007669"/>
    <property type="project" value="InterPro"/>
</dbReference>
<dbReference type="SUPFAM" id="SSF46689">
    <property type="entry name" value="Homeodomain-like"/>
    <property type="match status" value="1"/>
</dbReference>
<dbReference type="SMART" id="SM00382">
    <property type="entry name" value="AAA"/>
    <property type="match status" value="1"/>
</dbReference>